<evidence type="ECO:0000313" key="2">
    <source>
        <dbReference type="Proteomes" id="UP000031668"/>
    </source>
</evidence>
<dbReference type="Proteomes" id="UP000031668">
    <property type="component" value="Unassembled WGS sequence"/>
</dbReference>
<accession>A0A0C2JL02</accession>
<protein>
    <submittedName>
        <fullName evidence="1">Protein ZBED8</fullName>
    </submittedName>
</protein>
<dbReference type="PANTHER" id="PTHR45913:SF22">
    <property type="entry name" value="SCAN BOX DOMAIN-CONTAINING PROTEIN"/>
    <property type="match status" value="1"/>
</dbReference>
<sequence>MKPHTIAEELLFPASKYFVRVLIGREFVNKLNSKYISNDREHRKIADTSADILDQIMQEMESCPFPIFSIKLEESTDIAYCSKLMVKMMLKLCQDIGLDFKVW</sequence>
<name>A0A0C2JL02_THEKT</name>
<gene>
    <name evidence="1" type="ORF">RF11_08547</name>
</gene>
<proteinExistence type="predicted"/>
<dbReference type="OrthoDB" id="10060419at2759"/>
<organism evidence="1 2">
    <name type="scientific">Thelohanellus kitauei</name>
    <name type="common">Myxosporean</name>
    <dbReference type="NCBI Taxonomy" id="669202"/>
    <lineage>
        <taxon>Eukaryota</taxon>
        <taxon>Metazoa</taxon>
        <taxon>Cnidaria</taxon>
        <taxon>Myxozoa</taxon>
        <taxon>Myxosporea</taxon>
        <taxon>Bivalvulida</taxon>
        <taxon>Platysporina</taxon>
        <taxon>Myxobolidae</taxon>
        <taxon>Thelohanellus</taxon>
    </lineage>
</organism>
<comment type="caution">
    <text evidence="1">The sequence shown here is derived from an EMBL/GenBank/DDBJ whole genome shotgun (WGS) entry which is preliminary data.</text>
</comment>
<dbReference type="AlphaFoldDB" id="A0A0C2JL02"/>
<reference evidence="1 2" key="1">
    <citation type="journal article" date="2014" name="Genome Biol. Evol.">
        <title>The genome of the myxosporean Thelohanellus kitauei shows adaptations to nutrient acquisition within its fish host.</title>
        <authorList>
            <person name="Yang Y."/>
            <person name="Xiong J."/>
            <person name="Zhou Z."/>
            <person name="Huo F."/>
            <person name="Miao W."/>
            <person name="Ran C."/>
            <person name="Liu Y."/>
            <person name="Zhang J."/>
            <person name="Feng J."/>
            <person name="Wang M."/>
            <person name="Wang M."/>
            <person name="Wang L."/>
            <person name="Yao B."/>
        </authorList>
    </citation>
    <scope>NUCLEOTIDE SEQUENCE [LARGE SCALE GENOMIC DNA]</scope>
    <source>
        <strain evidence="1">Wuqing</strain>
    </source>
</reference>
<evidence type="ECO:0000313" key="1">
    <source>
        <dbReference type="EMBL" id="KII70068.1"/>
    </source>
</evidence>
<keyword evidence="2" id="KW-1185">Reference proteome</keyword>
<dbReference type="PANTHER" id="PTHR45913">
    <property type="entry name" value="EPM2A-INTERACTING PROTEIN 1"/>
    <property type="match status" value="1"/>
</dbReference>
<dbReference type="EMBL" id="JWZT01002207">
    <property type="protein sequence ID" value="KII70068.1"/>
    <property type="molecule type" value="Genomic_DNA"/>
</dbReference>